<evidence type="ECO:0000256" key="7">
    <source>
        <dbReference type="ARBA" id="ARBA00022723"/>
    </source>
</evidence>
<evidence type="ECO:0000256" key="6">
    <source>
        <dbReference type="ARBA" id="ARBA00022692"/>
    </source>
</evidence>
<dbReference type="InterPro" id="IPR053238">
    <property type="entry name" value="RING-H2_zinc_finger"/>
</dbReference>
<dbReference type="FunFam" id="3.30.40.10:FF:000187">
    <property type="entry name" value="E3 ubiquitin-protein ligase ATL6"/>
    <property type="match status" value="1"/>
</dbReference>
<feature type="domain" description="RING-type" evidence="16">
    <location>
        <begin position="120"/>
        <end position="162"/>
    </location>
</feature>
<evidence type="ECO:0000256" key="2">
    <source>
        <dbReference type="ARBA" id="ARBA00004167"/>
    </source>
</evidence>
<keyword evidence="6 15" id="KW-0812">Transmembrane</keyword>
<sequence>MASRTATSMAANNAESSHPFHWHYGDLEDKNFQVHGRSLLLVLIIFSVILICTLLCLYARWAWRYRQLAESSRQQFSISSDALAVQHGKLGLDSVALSLLPVFLYKSPASIRPGCEDPQCAICLSVFREDQKVKVLPGCDHSFHPDCIDKWLSEQPSCPLCRSSLATILATAV</sequence>
<dbReference type="EC" id="2.3.2.27" evidence="4"/>
<evidence type="ECO:0000256" key="9">
    <source>
        <dbReference type="ARBA" id="ARBA00022786"/>
    </source>
</evidence>
<evidence type="ECO:0000256" key="12">
    <source>
        <dbReference type="ARBA" id="ARBA00023136"/>
    </source>
</evidence>
<evidence type="ECO:0000259" key="16">
    <source>
        <dbReference type="PROSITE" id="PS50089"/>
    </source>
</evidence>
<dbReference type="PANTHER" id="PTHR14155:SF627">
    <property type="entry name" value="OS06G0192800 PROTEIN"/>
    <property type="match status" value="1"/>
</dbReference>
<evidence type="ECO:0000256" key="8">
    <source>
        <dbReference type="ARBA" id="ARBA00022771"/>
    </source>
</evidence>
<proteinExistence type="inferred from homology"/>
<comment type="similarity">
    <text evidence="13">Belongs to the RING-type zinc finger family. ATL subfamily.</text>
</comment>
<evidence type="ECO:0000256" key="4">
    <source>
        <dbReference type="ARBA" id="ARBA00012483"/>
    </source>
</evidence>
<organism evidence="17">
    <name type="scientific">Nymphaea colorata</name>
    <name type="common">pocket water lily</name>
    <dbReference type="NCBI Taxonomy" id="210225"/>
    <lineage>
        <taxon>Eukaryota</taxon>
        <taxon>Viridiplantae</taxon>
        <taxon>Streptophyta</taxon>
        <taxon>Embryophyta</taxon>
        <taxon>Tracheophyta</taxon>
        <taxon>Spermatophyta</taxon>
        <taxon>Magnoliopsida</taxon>
        <taxon>Nymphaeales</taxon>
        <taxon>Nymphaeaceae</taxon>
        <taxon>Nymphaea</taxon>
    </lineage>
</organism>
<evidence type="ECO:0000313" key="17">
    <source>
        <dbReference type="EMBL" id="VVV60576.1"/>
    </source>
</evidence>
<evidence type="ECO:0000256" key="5">
    <source>
        <dbReference type="ARBA" id="ARBA00022679"/>
    </source>
</evidence>
<evidence type="ECO:0000256" key="1">
    <source>
        <dbReference type="ARBA" id="ARBA00000900"/>
    </source>
</evidence>
<dbReference type="InterPro" id="IPR013083">
    <property type="entry name" value="Znf_RING/FYVE/PHD"/>
</dbReference>
<dbReference type="AlphaFoldDB" id="A0A5K0X557"/>
<comment type="subcellular location">
    <subcellularLocation>
        <location evidence="2">Membrane</location>
        <topology evidence="2">Single-pass membrane protein</topology>
    </subcellularLocation>
</comment>
<keyword evidence="12 15" id="KW-0472">Membrane</keyword>
<dbReference type="UniPathway" id="UPA00143"/>
<evidence type="ECO:0000256" key="10">
    <source>
        <dbReference type="ARBA" id="ARBA00022833"/>
    </source>
</evidence>
<dbReference type="GO" id="GO:0061630">
    <property type="term" value="F:ubiquitin protein ligase activity"/>
    <property type="evidence" value="ECO:0007669"/>
    <property type="project" value="UniProtKB-EC"/>
</dbReference>
<keyword evidence="7" id="KW-0479">Metal-binding</keyword>
<dbReference type="InterPro" id="IPR001841">
    <property type="entry name" value="Znf_RING"/>
</dbReference>
<reference evidence="17" key="1">
    <citation type="submission" date="2019-09" db="EMBL/GenBank/DDBJ databases">
        <authorList>
            <person name="Zhang L."/>
        </authorList>
    </citation>
    <scope>NUCLEOTIDE SEQUENCE</scope>
</reference>
<dbReference type="OMA" id="WEETECC"/>
<dbReference type="PROSITE" id="PS50089">
    <property type="entry name" value="ZF_RING_2"/>
    <property type="match status" value="1"/>
</dbReference>
<feature type="transmembrane region" description="Helical" evidence="15">
    <location>
        <begin position="39"/>
        <end position="63"/>
    </location>
</feature>
<accession>A0A5K0X557</accession>
<dbReference type="OrthoDB" id="8062037at2759"/>
<comment type="catalytic activity">
    <reaction evidence="1">
        <text>S-ubiquitinyl-[E2 ubiquitin-conjugating enzyme]-L-cysteine + [acceptor protein]-L-lysine = [E2 ubiquitin-conjugating enzyme]-L-cysteine + N(6)-ubiquitinyl-[acceptor protein]-L-lysine.</text>
        <dbReference type="EC" id="2.3.2.27"/>
    </reaction>
</comment>
<protein>
    <recommendedName>
        <fullName evidence="4">RING-type E3 ubiquitin transferase</fullName>
        <ecNumber evidence="4">2.3.2.27</ecNumber>
    </recommendedName>
</protein>
<evidence type="ECO:0000256" key="15">
    <source>
        <dbReference type="SAM" id="Phobius"/>
    </source>
</evidence>
<dbReference type="SMART" id="SM00184">
    <property type="entry name" value="RING"/>
    <property type="match status" value="1"/>
</dbReference>
<keyword evidence="5" id="KW-0808">Transferase</keyword>
<dbReference type="GO" id="GO:0008270">
    <property type="term" value="F:zinc ion binding"/>
    <property type="evidence" value="ECO:0007669"/>
    <property type="project" value="UniProtKB-KW"/>
</dbReference>
<evidence type="ECO:0000256" key="3">
    <source>
        <dbReference type="ARBA" id="ARBA00004906"/>
    </source>
</evidence>
<keyword evidence="11 15" id="KW-1133">Transmembrane helix</keyword>
<evidence type="ECO:0000256" key="11">
    <source>
        <dbReference type="ARBA" id="ARBA00022989"/>
    </source>
</evidence>
<dbReference type="GO" id="GO:0016567">
    <property type="term" value="P:protein ubiquitination"/>
    <property type="evidence" value="ECO:0007669"/>
    <property type="project" value="UniProtKB-UniPathway"/>
</dbReference>
<evidence type="ECO:0000256" key="13">
    <source>
        <dbReference type="ARBA" id="ARBA00024209"/>
    </source>
</evidence>
<dbReference type="Gene3D" id="3.30.40.10">
    <property type="entry name" value="Zinc/RING finger domain, C3HC4 (zinc finger)"/>
    <property type="match status" value="1"/>
</dbReference>
<evidence type="ECO:0000256" key="14">
    <source>
        <dbReference type="PROSITE-ProRule" id="PRU00175"/>
    </source>
</evidence>
<keyword evidence="8 14" id="KW-0863">Zinc-finger</keyword>
<dbReference type="Pfam" id="PF13639">
    <property type="entry name" value="zf-RING_2"/>
    <property type="match status" value="1"/>
</dbReference>
<dbReference type="GO" id="GO:0016020">
    <property type="term" value="C:membrane"/>
    <property type="evidence" value="ECO:0007669"/>
    <property type="project" value="UniProtKB-SubCell"/>
</dbReference>
<name>A0A5K0X557_9MAGN</name>
<dbReference type="PANTHER" id="PTHR14155">
    <property type="entry name" value="RING FINGER DOMAIN-CONTAINING"/>
    <property type="match status" value="1"/>
</dbReference>
<dbReference type="EMBL" id="LR721775">
    <property type="protein sequence ID" value="VVV60576.1"/>
    <property type="molecule type" value="Genomic_DNA"/>
</dbReference>
<keyword evidence="10" id="KW-0862">Zinc</keyword>
<gene>
    <name evidence="17" type="ORF">NYM_LOCUS5213</name>
</gene>
<keyword evidence="9" id="KW-0833">Ubl conjugation pathway</keyword>
<dbReference type="SUPFAM" id="SSF57850">
    <property type="entry name" value="RING/U-box"/>
    <property type="match status" value="1"/>
</dbReference>
<comment type="pathway">
    <text evidence="3">Protein modification; protein ubiquitination.</text>
</comment>
<dbReference type="Gramene" id="NC10G0167590.1">
    <property type="protein sequence ID" value="NC10G0167590.1:cds"/>
    <property type="gene ID" value="NC10G0167590"/>
</dbReference>